<comment type="subcellular location">
    <subcellularLocation>
        <location evidence="1">Membrane</location>
        <topology evidence="1">Single-pass membrane protein</topology>
    </subcellularLocation>
</comment>
<dbReference type="GO" id="GO:0016020">
    <property type="term" value="C:membrane"/>
    <property type="evidence" value="ECO:0007669"/>
    <property type="project" value="UniProtKB-SubCell"/>
</dbReference>
<proteinExistence type="predicted"/>
<organism evidence="7 8">
    <name type="scientific">candidate division WWE3 bacterium GW2011_GWF2_42_42</name>
    <dbReference type="NCBI Taxonomy" id="1619142"/>
    <lineage>
        <taxon>Bacteria</taxon>
        <taxon>Katanobacteria</taxon>
    </lineage>
</organism>
<comment type="caution">
    <text evidence="7">The sequence shown here is derived from an EMBL/GenBank/DDBJ whole genome shotgun (WGS) entry which is preliminary data.</text>
</comment>
<evidence type="ECO:0000256" key="6">
    <source>
        <dbReference type="SAM" id="Phobius"/>
    </source>
</evidence>
<dbReference type="PRINTS" id="PR00885">
    <property type="entry name" value="BCTERIALGSPH"/>
</dbReference>
<dbReference type="InterPro" id="IPR045584">
    <property type="entry name" value="Pilin-like"/>
</dbReference>
<reference evidence="7 8" key="1">
    <citation type="journal article" date="2015" name="Nature">
        <title>rRNA introns, odd ribosomes, and small enigmatic genomes across a large radiation of phyla.</title>
        <authorList>
            <person name="Brown C.T."/>
            <person name="Hug L.A."/>
            <person name="Thomas B.C."/>
            <person name="Sharon I."/>
            <person name="Castelle C.J."/>
            <person name="Singh A."/>
            <person name="Wilkins M.J."/>
            <person name="Williams K.H."/>
            <person name="Banfield J.F."/>
        </authorList>
    </citation>
    <scope>NUCLEOTIDE SEQUENCE [LARGE SCALE GENOMIC DNA]</scope>
</reference>
<keyword evidence="2" id="KW-0488">Methylation</keyword>
<dbReference type="SUPFAM" id="SSF54523">
    <property type="entry name" value="Pili subunits"/>
    <property type="match status" value="1"/>
</dbReference>
<name>A0A0G1DDK1_UNCKA</name>
<evidence type="ECO:0000313" key="8">
    <source>
        <dbReference type="Proteomes" id="UP000034678"/>
    </source>
</evidence>
<feature type="transmembrane region" description="Helical" evidence="6">
    <location>
        <begin position="27"/>
        <end position="50"/>
    </location>
</feature>
<dbReference type="Gene3D" id="3.30.700.10">
    <property type="entry name" value="Glycoprotein, Type 4 Pilin"/>
    <property type="match status" value="1"/>
</dbReference>
<dbReference type="InterPro" id="IPR002416">
    <property type="entry name" value="T2SS_protein-GspH"/>
</dbReference>
<protein>
    <submittedName>
        <fullName evidence="7">Uncharacterized protein</fullName>
    </submittedName>
</protein>
<dbReference type="GO" id="GO:0015628">
    <property type="term" value="P:protein secretion by the type II secretion system"/>
    <property type="evidence" value="ECO:0007669"/>
    <property type="project" value="InterPro"/>
</dbReference>
<keyword evidence="5 6" id="KW-0472">Membrane</keyword>
<keyword evidence="4 6" id="KW-1133">Transmembrane helix</keyword>
<gene>
    <name evidence="7" type="ORF">UV26_C0005G0006</name>
</gene>
<evidence type="ECO:0000256" key="4">
    <source>
        <dbReference type="ARBA" id="ARBA00022989"/>
    </source>
</evidence>
<dbReference type="STRING" id="1619142.UV26_C0005G0006"/>
<evidence type="ECO:0000313" key="7">
    <source>
        <dbReference type="EMBL" id="KKS60318.1"/>
    </source>
</evidence>
<dbReference type="Proteomes" id="UP000034678">
    <property type="component" value="Unassembled WGS sequence"/>
</dbReference>
<accession>A0A0G1DDK1</accession>
<evidence type="ECO:0000256" key="2">
    <source>
        <dbReference type="ARBA" id="ARBA00022481"/>
    </source>
</evidence>
<evidence type="ECO:0000256" key="1">
    <source>
        <dbReference type="ARBA" id="ARBA00004167"/>
    </source>
</evidence>
<dbReference type="GO" id="GO:0015627">
    <property type="term" value="C:type II protein secretion system complex"/>
    <property type="evidence" value="ECO:0007669"/>
    <property type="project" value="InterPro"/>
</dbReference>
<sequence length="183" mass="19257">MFILPKIILRSRNGLDRRRGVRSRSGFTLIELLIVIVVIGILAGVVLAVINPVATQYKANQTVLRTNVEKACLALHSCGATTTRATRCDTADEIGVIWPPSAPAAGGTTDAQWCIDTDGNEAACSAAPASGDGNTVYVWGDIDNPLATGGARCRYYCGYNFTSSQTVSLTMSAVAANQGCTLD</sequence>
<dbReference type="PROSITE" id="PS00409">
    <property type="entry name" value="PROKAR_NTER_METHYL"/>
    <property type="match status" value="1"/>
</dbReference>
<evidence type="ECO:0000256" key="5">
    <source>
        <dbReference type="ARBA" id="ARBA00023136"/>
    </source>
</evidence>
<dbReference type="Pfam" id="PF07963">
    <property type="entry name" value="N_methyl"/>
    <property type="match status" value="1"/>
</dbReference>
<dbReference type="NCBIfam" id="TIGR02532">
    <property type="entry name" value="IV_pilin_GFxxxE"/>
    <property type="match status" value="1"/>
</dbReference>
<dbReference type="AlphaFoldDB" id="A0A0G1DDK1"/>
<dbReference type="EMBL" id="LCDU01000005">
    <property type="protein sequence ID" value="KKS60318.1"/>
    <property type="molecule type" value="Genomic_DNA"/>
</dbReference>
<keyword evidence="3 6" id="KW-0812">Transmembrane</keyword>
<evidence type="ECO:0000256" key="3">
    <source>
        <dbReference type="ARBA" id="ARBA00022692"/>
    </source>
</evidence>
<dbReference type="InterPro" id="IPR012902">
    <property type="entry name" value="N_methyl_site"/>
</dbReference>